<feature type="binding site" evidence="9">
    <location>
        <begin position="73"/>
        <end position="75"/>
    </location>
    <ligand>
        <name>substrate</name>
    </ligand>
</feature>
<evidence type="ECO:0000256" key="7">
    <source>
        <dbReference type="ARBA" id="ARBA00023270"/>
    </source>
</evidence>
<comment type="caution">
    <text evidence="10">The sequence shown here is derived from an EMBL/GenBank/DDBJ whole genome shotgun (WGS) entry which is preliminary data.</text>
</comment>
<protein>
    <recommendedName>
        <fullName evidence="9">Aspartate 1-decarboxylase</fullName>
        <ecNumber evidence="9">4.1.1.11</ecNumber>
    </recommendedName>
    <alternativeName>
        <fullName evidence="9">Aspartate alpha-decarboxylase</fullName>
    </alternativeName>
    <component>
        <recommendedName>
            <fullName evidence="9">Aspartate 1-decarboxylase beta chain</fullName>
        </recommendedName>
    </component>
    <component>
        <recommendedName>
            <fullName evidence="9">Aspartate 1-decarboxylase alpha chain</fullName>
        </recommendedName>
    </component>
</protein>
<keyword evidence="1 9" id="KW-0963">Cytoplasm</keyword>
<evidence type="ECO:0000256" key="3">
    <source>
        <dbReference type="ARBA" id="ARBA00022793"/>
    </source>
</evidence>
<keyword evidence="5 9" id="KW-0865">Zymogen</keyword>
<dbReference type="EC" id="4.1.1.11" evidence="9"/>
<keyword evidence="4 9" id="KW-0068">Autocatalytic cleavage</keyword>
<dbReference type="Proteomes" id="UP000708576">
    <property type="component" value="Unassembled WGS sequence"/>
</dbReference>
<keyword evidence="7 9" id="KW-0704">Schiff base</keyword>
<dbReference type="HAMAP" id="MF_00446">
    <property type="entry name" value="PanD"/>
    <property type="match status" value="1"/>
</dbReference>
<feature type="binding site" evidence="9">
    <location>
        <position position="57"/>
    </location>
    <ligand>
        <name>substrate</name>
    </ligand>
</feature>
<accession>A0ABS5JTT9</accession>
<evidence type="ECO:0000256" key="4">
    <source>
        <dbReference type="ARBA" id="ARBA00022813"/>
    </source>
</evidence>
<comment type="catalytic activity">
    <reaction evidence="9">
        <text>L-aspartate + H(+) = beta-alanine + CO2</text>
        <dbReference type="Rhea" id="RHEA:19497"/>
        <dbReference type="ChEBI" id="CHEBI:15378"/>
        <dbReference type="ChEBI" id="CHEBI:16526"/>
        <dbReference type="ChEBI" id="CHEBI:29991"/>
        <dbReference type="ChEBI" id="CHEBI:57966"/>
        <dbReference type="EC" id="4.1.1.11"/>
    </reaction>
</comment>
<dbReference type="Pfam" id="PF02261">
    <property type="entry name" value="Asp_decarbox"/>
    <property type="match status" value="1"/>
</dbReference>
<dbReference type="EMBL" id="JAGUCO010000004">
    <property type="protein sequence ID" value="MBS2098210.1"/>
    <property type="molecule type" value="Genomic_DNA"/>
</dbReference>
<gene>
    <name evidence="9" type="primary">panD</name>
    <name evidence="10" type="ORF">KEM10_07940</name>
</gene>
<organism evidence="10 11">
    <name type="scientific">Carboxylicivirga linearis</name>
    <dbReference type="NCBI Taxonomy" id="1628157"/>
    <lineage>
        <taxon>Bacteria</taxon>
        <taxon>Pseudomonadati</taxon>
        <taxon>Bacteroidota</taxon>
        <taxon>Bacteroidia</taxon>
        <taxon>Marinilabiliales</taxon>
        <taxon>Marinilabiliaceae</taxon>
        <taxon>Carboxylicivirga</taxon>
    </lineage>
</organism>
<dbReference type="PIRSF" id="PIRSF006246">
    <property type="entry name" value="Asp_decarbox"/>
    <property type="match status" value="1"/>
</dbReference>
<feature type="active site" description="Schiff-base intermediate with substrate; via pyruvic acid" evidence="9">
    <location>
        <position position="25"/>
    </location>
</feature>
<evidence type="ECO:0000256" key="6">
    <source>
        <dbReference type="ARBA" id="ARBA00023239"/>
    </source>
</evidence>
<evidence type="ECO:0000256" key="1">
    <source>
        <dbReference type="ARBA" id="ARBA00022490"/>
    </source>
</evidence>
<comment type="PTM">
    <text evidence="9">Is synthesized initially as an inactive proenzyme, which is activated by self-cleavage at a specific serine bond to produce a beta-subunit with a hydroxyl group at its C-terminus and an alpha-subunit with a pyruvoyl group at its N-terminus.</text>
</comment>
<dbReference type="NCBIfam" id="TIGR00223">
    <property type="entry name" value="panD"/>
    <property type="match status" value="1"/>
</dbReference>
<comment type="pathway">
    <text evidence="9">Cofactor biosynthesis; (R)-pantothenate biosynthesis; beta-alanine from L-aspartate: step 1/1.</text>
</comment>
<comment type="similarity">
    <text evidence="9">Belongs to the PanD family.</text>
</comment>
<sequence length="116" mass="12662">MNIELVKSKLHNVSVTEANLNYVGSITIDEDLMDAANIIENEKVQVVNNNNGERIETYVIKGERGSGVICLNGAAARKVAVGDVVIIITYCSMELEEAKAFKPTFIFPDTATNMLV</sequence>
<dbReference type="RefSeq" id="WP_212215456.1">
    <property type="nucleotide sequence ID" value="NZ_JAGUCO010000004.1"/>
</dbReference>
<keyword evidence="3 9" id="KW-0210">Decarboxylase</keyword>
<comment type="subunit">
    <text evidence="9">Heterooctamer of four alpha and four beta subunits.</text>
</comment>
<dbReference type="GO" id="GO:0004068">
    <property type="term" value="F:aspartate 1-decarboxylase activity"/>
    <property type="evidence" value="ECO:0007669"/>
    <property type="project" value="UniProtKB-EC"/>
</dbReference>
<reference evidence="10 11" key="1">
    <citation type="journal article" date="2015" name="Int. J. Syst. Evol. Microbiol.">
        <title>Carboxylicivirga linearis sp. nov., isolated from a sea cucumber culture pond.</title>
        <authorList>
            <person name="Wang F.Q."/>
            <person name="Zhou Y.X."/>
            <person name="Lin X.Z."/>
            <person name="Chen G.J."/>
            <person name="Du Z.J."/>
        </authorList>
    </citation>
    <scope>NUCLEOTIDE SEQUENCE [LARGE SCALE GENOMIC DNA]</scope>
    <source>
        <strain evidence="10 11">FB218</strain>
    </source>
</reference>
<evidence type="ECO:0000256" key="8">
    <source>
        <dbReference type="ARBA" id="ARBA00023317"/>
    </source>
</evidence>
<comment type="subcellular location">
    <subcellularLocation>
        <location evidence="9">Cytoplasm</location>
    </subcellularLocation>
</comment>
<evidence type="ECO:0000256" key="2">
    <source>
        <dbReference type="ARBA" id="ARBA00022655"/>
    </source>
</evidence>
<proteinExistence type="inferred from homology"/>
<comment type="function">
    <text evidence="9">Catalyzes the pyruvoyl-dependent decarboxylation of aspartate to produce beta-alanine.</text>
</comment>
<keyword evidence="2 9" id="KW-0566">Pantothenate biosynthesis</keyword>
<evidence type="ECO:0000313" key="11">
    <source>
        <dbReference type="Proteomes" id="UP000708576"/>
    </source>
</evidence>
<dbReference type="InterPro" id="IPR003190">
    <property type="entry name" value="Asp_decarbox"/>
</dbReference>
<dbReference type="PANTHER" id="PTHR21012:SF0">
    <property type="entry name" value="ASPARTATE 1-DECARBOXYLASE"/>
    <property type="match status" value="1"/>
</dbReference>
<comment type="cofactor">
    <cofactor evidence="9">
        <name>pyruvate</name>
        <dbReference type="ChEBI" id="CHEBI:15361"/>
    </cofactor>
    <text evidence="9">Binds 1 pyruvoyl group covalently per subunit.</text>
</comment>
<feature type="modified residue" description="Pyruvic acid (Ser)" evidence="9">
    <location>
        <position position="25"/>
    </location>
</feature>
<keyword evidence="11" id="KW-1185">Reference proteome</keyword>
<feature type="chain" id="PRO_5044933951" description="Aspartate 1-decarboxylase alpha chain" evidence="9">
    <location>
        <begin position="25"/>
        <end position="116"/>
    </location>
</feature>
<evidence type="ECO:0000256" key="9">
    <source>
        <dbReference type="HAMAP-Rule" id="MF_00446"/>
    </source>
</evidence>
<evidence type="ECO:0000256" key="5">
    <source>
        <dbReference type="ARBA" id="ARBA00023145"/>
    </source>
</evidence>
<dbReference type="Gene3D" id="2.40.40.20">
    <property type="match status" value="1"/>
</dbReference>
<name>A0ABS5JTT9_9BACT</name>
<feature type="active site" description="Proton donor" evidence="9">
    <location>
        <position position="58"/>
    </location>
</feature>
<dbReference type="SUPFAM" id="SSF50692">
    <property type="entry name" value="ADC-like"/>
    <property type="match status" value="1"/>
</dbReference>
<dbReference type="PANTHER" id="PTHR21012">
    <property type="entry name" value="ASPARTATE 1-DECARBOXYLASE"/>
    <property type="match status" value="1"/>
</dbReference>
<dbReference type="CDD" id="cd06919">
    <property type="entry name" value="Asp_decarbox"/>
    <property type="match status" value="1"/>
</dbReference>
<keyword evidence="8 9" id="KW-0670">Pyruvate</keyword>
<dbReference type="InterPro" id="IPR009010">
    <property type="entry name" value="Asp_de-COase-like_dom_sf"/>
</dbReference>
<keyword evidence="6 9" id="KW-0456">Lyase</keyword>
<feature type="chain" id="PRO_5044933950" description="Aspartate 1-decarboxylase beta chain" evidence="9">
    <location>
        <begin position="1"/>
        <end position="24"/>
    </location>
</feature>
<evidence type="ECO:0000313" key="10">
    <source>
        <dbReference type="EMBL" id="MBS2098210.1"/>
    </source>
</evidence>